<gene>
    <name evidence="1" type="ORF">E7Z74_00120</name>
</gene>
<evidence type="ECO:0000313" key="2">
    <source>
        <dbReference type="Proteomes" id="UP000713479"/>
    </source>
</evidence>
<name>A0A8T3VDX0_9EURY</name>
<dbReference type="AlphaFoldDB" id="A0A8T3VDX0"/>
<dbReference type="EMBL" id="SUTF01000001">
    <property type="protein sequence ID" value="MBE6509664.1"/>
    <property type="molecule type" value="Genomic_DNA"/>
</dbReference>
<organism evidence="1 2">
    <name type="scientific">Methanobrevibacter millerae</name>
    <dbReference type="NCBI Taxonomy" id="230361"/>
    <lineage>
        <taxon>Archaea</taxon>
        <taxon>Methanobacteriati</taxon>
        <taxon>Methanobacteriota</taxon>
        <taxon>Methanomada group</taxon>
        <taxon>Methanobacteria</taxon>
        <taxon>Methanobacteriales</taxon>
        <taxon>Methanobacteriaceae</taxon>
        <taxon>Methanobrevibacter</taxon>
    </lineage>
</organism>
<protein>
    <submittedName>
        <fullName evidence="1">Uncharacterized protein</fullName>
    </submittedName>
</protein>
<evidence type="ECO:0000313" key="1">
    <source>
        <dbReference type="EMBL" id="MBE6509664.1"/>
    </source>
</evidence>
<sequence length="95" mass="10684">MSEENLDDYRLDKPMDHLHQRLFDNNCPTMHELFNFPGKFPGRCPNKNANSDGSMAEVDISYLTLMENDQLMIPTSFHVPSVLFGVSPAGALRVG</sequence>
<proteinExistence type="predicted"/>
<comment type="caution">
    <text evidence="1">The sequence shown here is derived from an EMBL/GenBank/DDBJ whole genome shotgun (WGS) entry which is preliminary data.</text>
</comment>
<reference evidence="1" key="1">
    <citation type="submission" date="2019-04" db="EMBL/GenBank/DDBJ databases">
        <title>Evolution of Biomass-Degrading Anaerobic Consortia Revealed by Metagenomics.</title>
        <authorList>
            <person name="Peng X."/>
        </authorList>
    </citation>
    <scope>NUCLEOTIDE SEQUENCE</scope>
    <source>
        <strain evidence="1">SIG13</strain>
    </source>
</reference>
<dbReference type="Proteomes" id="UP000713479">
    <property type="component" value="Unassembled WGS sequence"/>
</dbReference>
<accession>A0A8T3VDX0</accession>